<dbReference type="Proteomes" id="UP001055439">
    <property type="component" value="Chromosome 1"/>
</dbReference>
<evidence type="ECO:0000313" key="1">
    <source>
        <dbReference type="EMBL" id="URD74553.1"/>
    </source>
</evidence>
<proteinExistence type="predicted"/>
<sequence>MRSLKIKRSCELLMTSSRHPSNIEGASAITMSGLQLPVFGSTASEISCIYKVEYGMNDILVPNGTSVVQLMQHVHLPLSTRMTTRQGHD</sequence>
<name>A0A9E7EES7_9LILI</name>
<reference evidence="1" key="1">
    <citation type="submission" date="2022-05" db="EMBL/GenBank/DDBJ databases">
        <title>The Musa troglodytarum L. genome provides insights into the mechanism of non-climacteric behaviour and enrichment of carotenoids.</title>
        <authorList>
            <person name="Wang J."/>
        </authorList>
    </citation>
    <scope>NUCLEOTIDE SEQUENCE</scope>
    <source>
        <tissue evidence="1">Leaf</tissue>
    </source>
</reference>
<dbReference type="EMBL" id="CP097502">
    <property type="protein sequence ID" value="URD74553.1"/>
    <property type="molecule type" value="Genomic_DNA"/>
</dbReference>
<keyword evidence="2" id="KW-1185">Reference proteome</keyword>
<accession>A0A9E7EES7</accession>
<gene>
    <name evidence="1" type="ORF">MUK42_35540</name>
</gene>
<dbReference type="AlphaFoldDB" id="A0A9E7EES7"/>
<evidence type="ECO:0000313" key="2">
    <source>
        <dbReference type="Proteomes" id="UP001055439"/>
    </source>
</evidence>
<organism evidence="1 2">
    <name type="scientific">Musa troglodytarum</name>
    <name type="common">fe'i banana</name>
    <dbReference type="NCBI Taxonomy" id="320322"/>
    <lineage>
        <taxon>Eukaryota</taxon>
        <taxon>Viridiplantae</taxon>
        <taxon>Streptophyta</taxon>
        <taxon>Embryophyta</taxon>
        <taxon>Tracheophyta</taxon>
        <taxon>Spermatophyta</taxon>
        <taxon>Magnoliopsida</taxon>
        <taxon>Liliopsida</taxon>
        <taxon>Zingiberales</taxon>
        <taxon>Musaceae</taxon>
        <taxon>Musa</taxon>
    </lineage>
</organism>
<protein>
    <submittedName>
        <fullName evidence="1">Uncharacterized protein</fullName>
    </submittedName>
</protein>